<dbReference type="GO" id="GO:0005737">
    <property type="term" value="C:cytoplasm"/>
    <property type="evidence" value="ECO:0007669"/>
    <property type="project" value="UniProtKB-SubCell"/>
</dbReference>
<feature type="compositionally biased region" description="Polar residues" evidence="3">
    <location>
        <begin position="1077"/>
        <end position="1087"/>
    </location>
</feature>
<feature type="compositionally biased region" description="Low complexity" evidence="3">
    <location>
        <begin position="224"/>
        <end position="238"/>
    </location>
</feature>
<dbReference type="InterPro" id="IPR051480">
    <property type="entry name" value="Endocytic_GEF_Adapter"/>
</dbReference>
<dbReference type="PANTHER" id="PTHR46006">
    <property type="entry name" value="RHO GUANINE NUCLEOTIDE EXCHANGE FACTOR AT 64C, ISOFORM A"/>
    <property type="match status" value="1"/>
</dbReference>
<evidence type="ECO:0000259" key="4">
    <source>
        <dbReference type="PROSITE" id="PS50010"/>
    </source>
</evidence>
<dbReference type="InterPro" id="IPR035899">
    <property type="entry name" value="DBL_dom_sf"/>
</dbReference>
<keyword evidence="6" id="KW-1185">Reference proteome</keyword>
<name>A0A316Z4I8_9BASI</name>
<reference evidence="5 6" key="1">
    <citation type="journal article" date="2018" name="Mol. Biol. Evol.">
        <title>Broad Genomic Sampling Reveals a Smut Pathogenic Ancestry of the Fungal Clade Ustilaginomycotina.</title>
        <authorList>
            <person name="Kijpornyongpan T."/>
            <person name="Mondo S.J."/>
            <person name="Barry K."/>
            <person name="Sandor L."/>
            <person name="Lee J."/>
            <person name="Lipzen A."/>
            <person name="Pangilinan J."/>
            <person name="LaButti K."/>
            <person name="Hainaut M."/>
            <person name="Henrissat B."/>
            <person name="Grigoriev I.V."/>
            <person name="Spatafora J.W."/>
            <person name="Aime M.C."/>
        </authorList>
    </citation>
    <scope>NUCLEOTIDE SEQUENCE [LARGE SCALE GENOMIC DNA]</scope>
    <source>
        <strain evidence="5 6">MCA 4186</strain>
    </source>
</reference>
<dbReference type="SUPFAM" id="SSF48065">
    <property type="entry name" value="DBL homology domain (DH-domain)"/>
    <property type="match status" value="1"/>
</dbReference>
<dbReference type="PANTHER" id="PTHR46006:SF7">
    <property type="entry name" value="DH DOMAIN-CONTAINING PROTEIN"/>
    <property type="match status" value="1"/>
</dbReference>
<dbReference type="STRING" id="58919.A0A316Z4I8"/>
<feature type="region of interest" description="Disordered" evidence="3">
    <location>
        <begin position="432"/>
        <end position="468"/>
    </location>
</feature>
<dbReference type="GeneID" id="37268200"/>
<organism evidence="5 6">
    <name type="scientific">Tilletiopsis washingtonensis</name>
    <dbReference type="NCBI Taxonomy" id="58919"/>
    <lineage>
        <taxon>Eukaryota</taxon>
        <taxon>Fungi</taxon>
        <taxon>Dikarya</taxon>
        <taxon>Basidiomycota</taxon>
        <taxon>Ustilaginomycotina</taxon>
        <taxon>Exobasidiomycetes</taxon>
        <taxon>Entylomatales</taxon>
        <taxon>Entylomatales incertae sedis</taxon>
        <taxon>Tilletiopsis</taxon>
    </lineage>
</organism>
<feature type="region of interest" description="Disordered" evidence="3">
    <location>
        <begin position="499"/>
        <end position="571"/>
    </location>
</feature>
<gene>
    <name evidence="5" type="ORF">FA09DRAFT_311072</name>
</gene>
<dbReference type="RefSeq" id="XP_025596565.1">
    <property type="nucleotide sequence ID" value="XM_025740654.1"/>
</dbReference>
<dbReference type="Proteomes" id="UP000245946">
    <property type="component" value="Unassembled WGS sequence"/>
</dbReference>
<feature type="domain" description="DH" evidence="4">
    <location>
        <begin position="395"/>
        <end position="775"/>
    </location>
</feature>
<feature type="compositionally biased region" description="Low complexity" evidence="3">
    <location>
        <begin position="168"/>
        <end position="177"/>
    </location>
</feature>
<protein>
    <submittedName>
        <fullName evidence="5">Dbl homology domain-containing protein</fullName>
    </submittedName>
</protein>
<dbReference type="AlphaFoldDB" id="A0A316Z4I8"/>
<evidence type="ECO:0000313" key="5">
    <source>
        <dbReference type="EMBL" id="PWN96286.1"/>
    </source>
</evidence>
<feature type="compositionally biased region" description="Acidic residues" evidence="3">
    <location>
        <begin position="980"/>
        <end position="991"/>
    </location>
</feature>
<feature type="compositionally biased region" description="Polar residues" evidence="3">
    <location>
        <begin position="1175"/>
        <end position="1184"/>
    </location>
</feature>
<evidence type="ECO:0000256" key="2">
    <source>
        <dbReference type="ARBA" id="ARBA00022490"/>
    </source>
</evidence>
<dbReference type="Gene3D" id="1.20.900.10">
    <property type="entry name" value="Dbl homology (DH) domain"/>
    <property type="match status" value="2"/>
</dbReference>
<dbReference type="PROSITE" id="PS50010">
    <property type="entry name" value="DH_2"/>
    <property type="match status" value="1"/>
</dbReference>
<feature type="compositionally biased region" description="Low complexity" evidence="3">
    <location>
        <begin position="319"/>
        <end position="337"/>
    </location>
</feature>
<feature type="region of interest" description="Disordered" evidence="3">
    <location>
        <begin position="801"/>
        <end position="832"/>
    </location>
</feature>
<evidence type="ECO:0000256" key="1">
    <source>
        <dbReference type="ARBA" id="ARBA00004496"/>
    </source>
</evidence>
<feature type="region of interest" description="Disordered" evidence="3">
    <location>
        <begin position="1"/>
        <end position="143"/>
    </location>
</feature>
<feature type="region of interest" description="Disordered" evidence="3">
    <location>
        <begin position="155"/>
        <end position="209"/>
    </location>
</feature>
<dbReference type="InterPro" id="IPR000219">
    <property type="entry name" value="DH_dom"/>
</dbReference>
<comment type="subcellular location">
    <subcellularLocation>
        <location evidence="1">Cytoplasm</location>
    </subcellularLocation>
</comment>
<evidence type="ECO:0000256" key="3">
    <source>
        <dbReference type="SAM" id="MobiDB-lite"/>
    </source>
</evidence>
<accession>A0A316Z4I8</accession>
<feature type="compositionally biased region" description="Low complexity" evidence="3">
    <location>
        <begin position="54"/>
        <end position="66"/>
    </location>
</feature>
<feature type="region of interest" description="Disordered" evidence="3">
    <location>
        <begin position="221"/>
        <end position="376"/>
    </location>
</feature>
<dbReference type="Pfam" id="PF00621">
    <property type="entry name" value="RhoGEF"/>
    <property type="match status" value="1"/>
</dbReference>
<feature type="region of interest" description="Disordered" evidence="3">
    <location>
        <begin position="965"/>
        <end position="1006"/>
    </location>
</feature>
<feature type="region of interest" description="Disordered" evidence="3">
    <location>
        <begin position="900"/>
        <end position="932"/>
    </location>
</feature>
<feature type="compositionally biased region" description="Low complexity" evidence="3">
    <location>
        <begin position="90"/>
        <end position="122"/>
    </location>
</feature>
<feature type="region of interest" description="Disordered" evidence="3">
    <location>
        <begin position="1035"/>
        <end position="1192"/>
    </location>
</feature>
<feature type="compositionally biased region" description="Basic and acidic residues" evidence="3">
    <location>
        <begin position="128"/>
        <end position="139"/>
    </location>
</feature>
<dbReference type="GO" id="GO:0035025">
    <property type="term" value="P:positive regulation of Rho protein signal transduction"/>
    <property type="evidence" value="ECO:0007669"/>
    <property type="project" value="TreeGrafter"/>
</dbReference>
<evidence type="ECO:0000313" key="6">
    <source>
        <dbReference type="Proteomes" id="UP000245946"/>
    </source>
</evidence>
<feature type="compositionally biased region" description="Basic and acidic residues" evidence="3">
    <location>
        <begin position="31"/>
        <end position="42"/>
    </location>
</feature>
<feature type="compositionally biased region" description="Low complexity" evidence="3">
    <location>
        <begin position="260"/>
        <end position="271"/>
    </location>
</feature>
<proteinExistence type="predicted"/>
<keyword evidence="2" id="KW-0963">Cytoplasm</keyword>
<feature type="compositionally biased region" description="Low complexity" evidence="3">
    <location>
        <begin position="285"/>
        <end position="294"/>
    </location>
</feature>
<feature type="compositionally biased region" description="Basic and acidic residues" evidence="3">
    <location>
        <begin position="1089"/>
        <end position="1100"/>
    </location>
</feature>
<dbReference type="EMBL" id="KZ819300">
    <property type="protein sequence ID" value="PWN96286.1"/>
    <property type="molecule type" value="Genomic_DNA"/>
</dbReference>
<dbReference type="GO" id="GO:0005085">
    <property type="term" value="F:guanyl-nucleotide exchange factor activity"/>
    <property type="evidence" value="ECO:0007669"/>
    <property type="project" value="InterPro"/>
</dbReference>
<feature type="compositionally biased region" description="Polar residues" evidence="3">
    <location>
        <begin position="1035"/>
        <end position="1047"/>
    </location>
</feature>
<sequence>MKRFFGRFSTAGGGTGPSEKGLDGSSAAFSPRDRVGSGDRVKALAAKWEGLNEASPAPVNAVSAPATVRRPRKTAPAETSRGEAPQPAQAHAELAASSRVAAAGQPSSSAPPAATPESQSSARSPPEAPREASGGRDAEAAAVKRQGVLGLGIGLGHLEAPRDDAGSRDASGSSTGGKSVAFAPSPKKAVRSSSPPRHAASDELPVSNFAKPTLASAARARIVSKPSSSDGIGASSSATTLSTPGAKGPSTAGPQRPRRTNSTSGRRGTPGEPDGTPDISRPSIAHAAASSTHSLSHDGLPNSIPFVSAHSGLGTYRTGSPLSLSGSGAPASRRGSGFMRHAADGPSWTSAGHSVAGPSWASDGAGSGARSFGAPSWSEMTEGDLVSNLGPRERTRQEVLWEIVASEERYVAELEKTKELYLDALLHPLRFSPSTSPHPPAAPSTAPNETPSRGRLSAAASAAAGSSSDLPIASRFMSTAGSSDGHSTPNAAALAQAQAQLDAGPHSPYAAGMGHSSAPHSRRASVVHARPSASRTSLAQGLGIGSTARNPPQKPAPSASTRPNAKRWSSRAASQVGYADTGLSVPLPASLRIVLESLFDGLLEGHALLSEALKARYEEQYPLVRSLADVFLKYQYILKHYALYVCHLERALDELEEASLMERAMRGKRIKRERLTQTVGLGRAVASLEAAAAERGECGLSIFLSMPFQRLLKYPLLFQNLLFHTDPSMYEFENTVGMVVDVERIVRSIEDEKTNSEERDRLRDAFARIDGITDRQVLRPRADRLLIEEYALYDESPRRALSESAPIEGRNSSDSAPNVRGTGAAASATPGLRAAIKSKRSYRRLSDFLTNDTATKTPNMGSKRDVWIVRFSDVELRCQRVGVTALPMASSAVLTAPDADSKAGAAPAAGDSTATPDDSESAGDFAARSKESKERLKALRNTTLRAKTRNLYKFVGVVAWRKAQAADGADDVDPNSLLEADGDECEEDDDASSNASEETEAGVLLDTERYVRQSTLSFSYTGDSVLPRPVPIRASTSVSQHGHSPSVTAFRVSRSAASVNRGIGRNGSPKPRPAQESEASVVSQSHAQPRRDKFGARLRSEQLQQAGPGGAAWTSYGTASSASSHQAQRRLSSRMQALPGSGAPSSSSHDAVSAHRAAASSSEDAAAARPPLTRDLSSVNSDMQLASRLMDL</sequence>
<feature type="compositionally biased region" description="Low complexity" evidence="3">
    <location>
        <begin position="1133"/>
        <end position="1169"/>
    </location>
</feature>
<feature type="compositionally biased region" description="Low complexity" evidence="3">
    <location>
        <begin position="443"/>
        <end position="468"/>
    </location>
</feature>
<feature type="compositionally biased region" description="Low complexity" evidence="3">
    <location>
        <begin position="900"/>
        <end position="916"/>
    </location>
</feature>
<dbReference type="OrthoDB" id="1716625at2759"/>